<evidence type="ECO:0000313" key="2">
    <source>
        <dbReference type="EMBL" id="APC47595.1"/>
    </source>
</evidence>
<keyword evidence="1" id="KW-1133">Transmembrane helix</keyword>
<evidence type="ECO:0000313" key="3">
    <source>
        <dbReference type="EMBL" id="MBD1221915.1"/>
    </source>
</evidence>
<name>A0AAC9IYX6_VIRHA</name>
<dbReference type="RefSeq" id="WP_060678638.1">
    <property type="nucleotide sequence ID" value="NZ_CP017962.1"/>
</dbReference>
<keyword evidence="5" id="KW-1185">Reference proteome</keyword>
<dbReference type="GeneID" id="71513776"/>
<reference evidence="2 4" key="1">
    <citation type="submission" date="2016-11" db="EMBL/GenBank/DDBJ databases">
        <title>Complete genome sequencing of Virgibacillus halodenitrificans PDB-F2.</title>
        <authorList>
            <person name="Sun Z."/>
            <person name="Zhou Y."/>
            <person name="Li H."/>
        </authorList>
    </citation>
    <scope>NUCLEOTIDE SEQUENCE [LARGE SCALE GENOMIC DNA]</scope>
    <source>
        <strain evidence="2 4">PDB-F2</strain>
    </source>
</reference>
<proteinExistence type="predicted"/>
<gene>
    <name evidence="2" type="ORF">BME96_05170</name>
    <name evidence="3" type="ORF">IC602_04785</name>
</gene>
<protein>
    <submittedName>
        <fullName evidence="3">YczI family protein</fullName>
    </submittedName>
</protein>
<dbReference type="KEGG" id="vhl:BME96_05170"/>
<dbReference type="Pfam" id="PF13129">
    <property type="entry name" value="DUF3953"/>
    <property type="match status" value="1"/>
</dbReference>
<dbReference type="Proteomes" id="UP000621631">
    <property type="component" value="Unassembled WGS sequence"/>
</dbReference>
<evidence type="ECO:0000256" key="1">
    <source>
        <dbReference type="SAM" id="Phobius"/>
    </source>
</evidence>
<keyword evidence="1" id="KW-0812">Transmembrane</keyword>
<reference evidence="3 5" key="2">
    <citation type="submission" date="2020-09" db="EMBL/GenBank/DDBJ databases">
        <title>Draft Genome Sequences of Oil-Oxidizing Bacteria Halomonas titanicae, Marinobacter lutaoensis, and Virgibacillus halodenitrificans Isolated from Highly Saline Environments.</title>
        <authorList>
            <person name="Grouzdev D.S."/>
            <person name="Sokolova D.S."/>
            <person name="Semenova E.M."/>
            <person name="Borzenkov I.A."/>
            <person name="Bidzhieva S.K."/>
            <person name="Poltaraus A.B."/>
            <person name="Nazina T.N."/>
        </authorList>
    </citation>
    <scope>NUCLEOTIDE SEQUENCE [LARGE SCALE GENOMIC DNA]</scope>
    <source>
        <strain evidence="3 5">VKM B-3472D</strain>
    </source>
</reference>
<dbReference type="EMBL" id="JACWEZ010000002">
    <property type="protein sequence ID" value="MBD1221915.1"/>
    <property type="molecule type" value="Genomic_DNA"/>
</dbReference>
<evidence type="ECO:0000313" key="4">
    <source>
        <dbReference type="Proteomes" id="UP000182945"/>
    </source>
</evidence>
<dbReference type="Proteomes" id="UP000182945">
    <property type="component" value="Chromosome"/>
</dbReference>
<sequence>MLRILQFIFAVLGIAFAAYGLITGNFQFQNYMMLSLGLMFLVMSIQEFKEDRKAYGWLLLVTSLFTLFVTVQGFLLS</sequence>
<accession>A0AAC9IYX6</accession>
<feature type="transmembrane region" description="Helical" evidence="1">
    <location>
        <begin position="57"/>
        <end position="76"/>
    </location>
</feature>
<dbReference type="AlphaFoldDB" id="A0AAC9IYX6"/>
<evidence type="ECO:0000313" key="5">
    <source>
        <dbReference type="Proteomes" id="UP000621631"/>
    </source>
</evidence>
<keyword evidence="1" id="KW-0472">Membrane</keyword>
<organism evidence="2 4">
    <name type="scientific">Virgibacillus halodenitrificans</name>
    <name type="common">Bacillus halodenitrificans</name>
    <dbReference type="NCBI Taxonomy" id="1482"/>
    <lineage>
        <taxon>Bacteria</taxon>
        <taxon>Bacillati</taxon>
        <taxon>Bacillota</taxon>
        <taxon>Bacilli</taxon>
        <taxon>Bacillales</taxon>
        <taxon>Bacillaceae</taxon>
        <taxon>Virgibacillus</taxon>
    </lineage>
</organism>
<dbReference type="EMBL" id="CP017962">
    <property type="protein sequence ID" value="APC47595.1"/>
    <property type="molecule type" value="Genomic_DNA"/>
</dbReference>
<dbReference type="InterPro" id="IPR025018">
    <property type="entry name" value="DUF3953"/>
</dbReference>